<comment type="similarity">
    <text evidence="1">Belongs to the iron-containing alcohol dehydrogenase family.</text>
</comment>
<dbReference type="HOGENOM" id="CLU_007207_0_4_7"/>
<dbReference type="Pfam" id="PF25137">
    <property type="entry name" value="ADH_Fe_C"/>
    <property type="match status" value="1"/>
</dbReference>
<evidence type="ECO:0000256" key="1">
    <source>
        <dbReference type="ARBA" id="ARBA00007358"/>
    </source>
</evidence>
<gene>
    <name evidence="5" type="ordered locus">Dde_3126</name>
</gene>
<keyword evidence="2 5" id="KW-0560">Oxidoreductase</keyword>
<dbReference type="InterPro" id="IPR044731">
    <property type="entry name" value="BDH-like"/>
</dbReference>
<dbReference type="PANTHER" id="PTHR43633">
    <property type="entry name" value="ALCOHOL DEHYDROGENASE YQHD"/>
    <property type="match status" value="1"/>
</dbReference>
<protein>
    <submittedName>
        <fullName evidence="5">Alcohol dehydrogenase</fullName>
        <ecNumber evidence="5">1.1.1.1</ecNumber>
    </submittedName>
</protein>
<dbReference type="Proteomes" id="UP000002710">
    <property type="component" value="Chromosome"/>
</dbReference>
<dbReference type="Gene3D" id="3.40.50.1970">
    <property type="match status" value="1"/>
</dbReference>
<dbReference type="PANTHER" id="PTHR43633:SF1">
    <property type="entry name" value="ALCOHOL DEHYDROGENASE YQHD"/>
    <property type="match status" value="1"/>
</dbReference>
<dbReference type="AlphaFoldDB" id="Q30WM6"/>
<evidence type="ECO:0000259" key="4">
    <source>
        <dbReference type="Pfam" id="PF25137"/>
    </source>
</evidence>
<dbReference type="Pfam" id="PF00465">
    <property type="entry name" value="Fe-ADH"/>
    <property type="match status" value="1"/>
</dbReference>
<dbReference type="InterPro" id="IPR056798">
    <property type="entry name" value="ADH_Fe_C"/>
</dbReference>
<proteinExistence type="inferred from homology"/>
<dbReference type="GO" id="GO:0008106">
    <property type="term" value="F:alcohol dehydrogenase (NADP+) activity"/>
    <property type="evidence" value="ECO:0007669"/>
    <property type="project" value="TreeGrafter"/>
</dbReference>
<dbReference type="GO" id="GO:0046872">
    <property type="term" value="F:metal ion binding"/>
    <property type="evidence" value="ECO:0007669"/>
    <property type="project" value="InterPro"/>
</dbReference>
<dbReference type="FunFam" id="3.40.50.1970:FF:000003">
    <property type="entry name" value="Alcohol dehydrogenase, iron-containing"/>
    <property type="match status" value="1"/>
</dbReference>
<dbReference type="GO" id="GO:1990002">
    <property type="term" value="F:methylglyoxal reductase (NADPH) (acetol producing) activity"/>
    <property type="evidence" value="ECO:0007669"/>
    <property type="project" value="TreeGrafter"/>
</dbReference>
<organism evidence="5 6">
    <name type="scientific">Oleidesulfovibrio alaskensis (strain ATCC BAA-1058 / DSM 17464 / G20)</name>
    <name type="common">Desulfovibrio alaskensis</name>
    <dbReference type="NCBI Taxonomy" id="207559"/>
    <lineage>
        <taxon>Bacteria</taxon>
        <taxon>Pseudomonadati</taxon>
        <taxon>Thermodesulfobacteriota</taxon>
        <taxon>Desulfovibrionia</taxon>
        <taxon>Desulfovibrionales</taxon>
        <taxon>Desulfovibrionaceae</taxon>
        <taxon>Oleidesulfovibrio</taxon>
    </lineage>
</organism>
<dbReference type="InterPro" id="IPR018211">
    <property type="entry name" value="ADH_Fe_CS"/>
</dbReference>
<name>Q30WM6_OLEA2</name>
<dbReference type="PROSITE" id="PS00913">
    <property type="entry name" value="ADH_IRON_1"/>
    <property type="match status" value="1"/>
</dbReference>
<dbReference type="GO" id="GO:0005829">
    <property type="term" value="C:cytosol"/>
    <property type="evidence" value="ECO:0007669"/>
    <property type="project" value="TreeGrafter"/>
</dbReference>
<dbReference type="EMBL" id="CP000112">
    <property type="protein sequence ID" value="ABB39920.1"/>
    <property type="molecule type" value="Genomic_DNA"/>
</dbReference>
<keyword evidence="6" id="KW-1185">Reference proteome</keyword>
<dbReference type="InterPro" id="IPR001670">
    <property type="entry name" value="ADH_Fe/GldA"/>
</dbReference>
<feature type="domain" description="Fe-containing alcohol dehydrogenase-like C-terminal" evidence="4">
    <location>
        <begin position="188"/>
        <end position="387"/>
    </location>
</feature>
<dbReference type="CDD" id="cd08187">
    <property type="entry name" value="BDH"/>
    <property type="match status" value="1"/>
</dbReference>
<feature type="domain" description="Alcohol dehydrogenase iron-type/glycerol dehydrogenase GldA" evidence="3">
    <location>
        <begin position="9"/>
        <end position="177"/>
    </location>
</feature>
<dbReference type="RefSeq" id="WP_011368878.1">
    <property type="nucleotide sequence ID" value="NC_007519.1"/>
</dbReference>
<dbReference type="SUPFAM" id="SSF56796">
    <property type="entry name" value="Dehydroquinate synthase-like"/>
    <property type="match status" value="1"/>
</dbReference>
<reference evidence="5 6" key="1">
    <citation type="journal article" date="2011" name="J. Bacteriol.">
        <title>Complete genome sequence and updated annotation of Desulfovibrio alaskensis G20.</title>
        <authorList>
            <person name="Hauser L.J."/>
            <person name="Land M.L."/>
            <person name="Brown S.D."/>
            <person name="Larimer F."/>
            <person name="Keller K.L."/>
            <person name="Rapp-Giles B.J."/>
            <person name="Price M.N."/>
            <person name="Lin M."/>
            <person name="Bruce D.C."/>
            <person name="Detter J.C."/>
            <person name="Tapia R."/>
            <person name="Han C.S."/>
            <person name="Goodwin L.A."/>
            <person name="Cheng J.F."/>
            <person name="Pitluck S."/>
            <person name="Copeland A."/>
            <person name="Lucas S."/>
            <person name="Nolan M."/>
            <person name="Lapidus A.L."/>
            <person name="Palumbo A.V."/>
            <person name="Wall J.D."/>
        </authorList>
    </citation>
    <scope>NUCLEOTIDE SEQUENCE [LARGE SCALE GENOMIC DNA]</scope>
    <source>
        <strain evidence="6">ATCC BAA 1058 / DSM 17464 / G20</strain>
    </source>
</reference>
<dbReference type="KEGG" id="dde:Dde_3126"/>
<dbReference type="eggNOG" id="COG1979">
    <property type="taxonomic scope" value="Bacteria"/>
</dbReference>
<dbReference type="Gene3D" id="1.20.1090.10">
    <property type="entry name" value="Dehydroquinate synthase-like - alpha domain"/>
    <property type="match status" value="1"/>
</dbReference>
<evidence type="ECO:0000259" key="3">
    <source>
        <dbReference type="Pfam" id="PF00465"/>
    </source>
</evidence>
<evidence type="ECO:0000256" key="2">
    <source>
        <dbReference type="ARBA" id="ARBA00023002"/>
    </source>
</evidence>
<accession>Q30WM6</accession>
<dbReference type="GO" id="GO:1990362">
    <property type="term" value="F:butanol dehydrogenase (NAD+) activity"/>
    <property type="evidence" value="ECO:0007669"/>
    <property type="project" value="InterPro"/>
</dbReference>
<evidence type="ECO:0000313" key="6">
    <source>
        <dbReference type="Proteomes" id="UP000002710"/>
    </source>
</evidence>
<dbReference type="EC" id="1.1.1.1" evidence="5"/>
<dbReference type="STRING" id="207559.Dde_3126"/>
<evidence type="ECO:0000313" key="5">
    <source>
        <dbReference type="EMBL" id="ABB39920.1"/>
    </source>
</evidence>
<sequence>MDNFIYHAPTRIVFGRNTVSQTGAELAAHNVRRTLLVTGGSAAMRTGAYAQVTASLDGAGVMHTLFSGVTPNPSLDLVEKGIAAAHAFAVDSVLAIGGGSVIDCAKAIAAGVFLEDYWAQVETRRPVTQALPVFTVLTLSGTGSEMNEKAVITNEPLARKWSLSGLCLCPRVSIIDPQLQSSVPWHLTAAGGIDAMTHVMENYFRGRTARAATGYFQEETTLQLCEGILRAIIMSLDELQRDGSDYTARANLAWAASWGLNGLSGSGLSGGDWTSHALEHALSGLHPQVPHGEGLAVIFPSWMEQVCHSVPDIFTRFARTIWGVSTAEEGVAATRQAFSRWGAPDRLSRWSIPASDIPRMVQNALSYRALGRIVPLSAEDVTSIYTRVL</sequence>